<feature type="compositionally biased region" description="Basic residues" evidence="1">
    <location>
        <begin position="42"/>
        <end position="52"/>
    </location>
</feature>
<reference evidence="2" key="1">
    <citation type="submission" date="2020-07" db="EMBL/GenBank/DDBJ databases">
        <title>Multicomponent nature underlies the extraordinary mechanical properties of spider dragline silk.</title>
        <authorList>
            <person name="Kono N."/>
            <person name="Nakamura H."/>
            <person name="Mori M."/>
            <person name="Yoshida Y."/>
            <person name="Ohtoshi R."/>
            <person name="Malay A.D."/>
            <person name="Moran D.A.P."/>
            <person name="Tomita M."/>
            <person name="Numata K."/>
            <person name="Arakawa K."/>
        </authorList>
    </citation>
    <scope>NUCLEOTIDE SEQUENCE</scope>
</reference>
<feature type="compositionally biased region" description="Polar residues" evidence="1">
    <location>
        <begin position="115"/>
        <end position="129"/>
    </location>
</feature>
<protein>
    <submittedName>
        <fullName evidence="2">Uncharacterized protein</fullName>
    </submittedName>
</protein>
<dbReference type="AlphaFoldDB" id="A0A8X6LAJ9"/>
<dbReference type="EMBL" id="BMAO01015182">
    <property type="protein sequence ID" value="GFQ99933.1"/>
    <property type="molecule type" value="Genomic_DNA"/>
</dbReference>
<feature type="region of interest" description="Disordered" evidence="1">
    <location>
        <begin position="31"/>
        <end position="52"/>
    </location>
</feature>
<evidence type="ECO:0000313" key="2">
    <source>
        <dbReference type="EMBL" id="GFQ99933.1"/>
    </source>
</evidence>
<organism evidence="2 3">
    <name type="scientific">Trichonephila clavata</name>
    <name type="common">Joro spider</name>
    <name type="synonym">Nephila clavata</name>
    <dbReference type="NCBI Taxonomy" id="2740835"/>
    <lineage>
        <taxon>Eukaryota</taxon>
        <taxon>Metazoa</taxon>
        <taxon>Ecdysozoa</taxon>
        <taxon>Arthropoda</taxon>
        <taxon>Chelicerata</taxon>
        <taxon>Arachnida</taxon>
        <taxon>Araneae</taxon>
        <taxon>Araneomorphae</taxon>
        <taxon>Entelegynae</taxon>
        <taxon>Araneoidea</taxon>
        <taxon>Nephilidae</taxon>
        <taxon>Trichonephila</taxon>
    </lineage>
</organism>
<evidence type="ECO:0000256" key="1">
    <source>
        <dbReference type="SAM" id="MobiDB-lite"/>
    </source>
</evidence>
<evidence type="ECO:0000313" key="3">
    <source>
        <dbReference type="Proteomes" id="UP000887116"/>
    </source>
</evidence>
<dbReference type="Proteomes" id="UP000887116">
    <property type="component" value="Unassembled WGS sequence"/>
</dbReference>
<sequence>MLFDFPIGVKVPPIKSLNRMAPVLPVLPSPGKTASIRSSISPKRKKGKKKVKTFADKQENIIEIKNSFQAIAPEEFSDIEVDDCEDIVEVPPIVIVDHTRTAPVAVLARQDNHDNQPATSSSNVDQAQPKSKRIPPIVIDEQ</sequence>
<comment type="caution">
    <text evidence="2">The sequence shown here is derived from an EMBL/GenBank/DDBJ whole genome shotgun (WGS) entry which is preliminary data.</text>
</comment>
<gene>
    <name evidence="2" type="ORF">TNCT_520411</name>
</gene>
<keyword evidence="3" id="KW-1185">Reference proteome</keyword>
<proteinExistence type="predicted"/>
<name>A0A8X6LAJ9_TRICU</name>
<accession>A0A8X6LAJ9</accession>
<feature type="region of interest" description="Disordered" evidence="1">
    <location>
        <begin position="109"/>
        <end position="142"/>
    </location>
</feature>